<dbReference type="EMBL" id="AP019781">
    <property type="protein sequence ID" value="BBL67996.1"/>
    <property type="molecule type" value="Genomic_DNA"/>
</dbReference>
<gene>
    <name evidence="1" type="ORF">MchiMG62_11770</name>
</gene>
<sequence>MSVQPVNRFSLFQALSPCLSRINVAIVLFFRTRYGTHPDKTLAYAGRCPANDAATPKYGGTARPSPLGGIT</sequence>
<proteinExistence type="predicted"/>
<organism evidence="1 2">
    <name type="scientific">Methanoculleus chikugoensis</name>
    <dbReference type="NCBI Taxonomy" id="118126"/>
    <lineage>
        <taxon>Archaea</taxon>
        <taxon>Methanobacteriati</taxon>
        <taxon>Methanobacteriota</taxon>
        <taxon>Stenosarchaea group</taxon>
        <taxon>Methanomicrobia</taxon>
        <taxon>Methanomicrobiales</taxon>
        <taxon>Methanomicrobiaceae</taxon>
        <taxon>Methanoculleus</taxon>
    </lineage>
</organism>
<accession>A0ABN5XGT0</accession>
<protein>
    <submittedName>
        <fullName evidence="1">Uncharacterized protein</fullName>
    </submittedName>
</protein>
<reference evidence="1 2" key="1">
    <citation type="submission" date="2019-06" db="EMBL/GenBank/DDBJ databases">
        <title>Complete genome sequence of Methanoculleus chikugoensis strain MG62.</title>
        <authorList>
            <person name="Asakawa S."/>
            <person name="Dianou D."/>
        </authorList>
    </citation>
    <scope>NUCLEOTIDE SEQUENCE [LARGE SCALE GENOMIC DNA]</scope>
    <source>
        <strain evidence="1 2">MG62</strain>
    </source>
</reference>
<evidence type="ECO:0000313" key="2">
    <source>
        <dbReference type="Proteomes" id="UP000824969"/>
    </source>
</evidence>
<name>A0ABN5XGT0_9EURY</name>
<dbReference type="Proteomes" id="UP000824969">
    <property type="component" value="Chromosome"/>
</dbReference>
<evidence type="ECO:0000313" key="1">
    <source>
        <dbReference type="EMBL" id="BBL67996.1"/>
    </source>
</evidence>
<keyword evidence="2" id="KW-1185">Reference proteome</keyword>